<protein>
    <submittedName>
        <fullName evidence="1">Uncharacterized protein</fullName>
    </submittedName>
</protein>
<reference evidence="1" key="1">
    <citation type="journal article" date="2014" name="Front. Microbiol.">
        <title>High frequency of phylogenetically diverse reductive dehalogenase-homologous genes in deep subseafloor sedimentary metagenomes.</title>
        <authorList>
            <person name="Kawai M."/>
            <person name="Futagami T."/>
            <person name="Toyoda A."/>
            <person name="Takaki Y."/>
            <person name="Nishi S."/>
            <person name="Hori S."/>
            <person name="Arai W."/>
            <person name="Tsubouchi T."/>
            <person name="Morono Y."/>
            <person name="Uchiyama I."/>
            <person name="Ito T."/>
            <person name="Fujiyama A."/>
            <person name="Inagaki F."/>
            <person name="Takami H."/>
        </authorList>
    </citation>
    <scope>NUCLEOTIDE SEQUENCE</scope>
    <source>
        <strain evidence="1">Expedition CK06-06</strain>
    </source>
</reference>
<proteinExistence type="predicted"/>
<name>X1G2S2_9ZZZZ</name>
<feature type="non-terminal residue" evidence="1">
    <location>
        <position position="1"/>
    </location>
</feature>
<dbReference type="AlphaFoldDB" id="X1G2S2"/>
<dbReference type="EMBL" id="BARU01015473">
    <property type="protein sequence ID" value="GAH52206.1"/>
    <property type="molecule type" value="Genomic_DNA"/>
</dbReference>
<evidence type="ECO:0000313" key="1">
    <source>
        <dbReference type="EMBL" id="GAH52206.1"/>
    </source>
</evidence>
<comment type="caution">
    <text evidence="1">The sequence shown here is derived from an EMBL/GenBank/DDBJ whole genome shotgun (WGS) entry which is preliminary data.</text>
</comment>
<sequence>GIVTEAYGEFAIWLGRNVHMGGHFTWIVPGFPDSGTGTFRIN</sequence>
<accession>X1G2S2</accession>
<gene>
    <name evidence="1" type="ORF">S03H2_26574</name>
</gene>
<organism evidence="1">
    <name type="scientific">marine sediment metagenome</name>
    <dbReference type="NCBI Taxonomy" id="412755"/>
    <lineage>
        <taxon>unclassified sequences</taxon>
        <taxon>metagenomes</taxon>
        <taxon>ecological metagenomes</taxon>
    </lineage>
</organism>